<sequence length="305" mass="33095">MNLKQLEYFVSVAELGSFSKAAEALDIAQPALSRQVRALETDLHETLLSRNGRGVTLTEAGRRLFEHSVGILQQVAQAREDMGTSRDEPVGQITIGLPPSMGRQLTLPLIDAFQRQLPKARLAIVEGMSAHIAEWIASGRVDIGLLYNPDAQPALDIAPLLDERLCLVERQANGPRTPVPVRELKQYPLVLPERQHVIRRLLDAQATLAGLQLDIAWEVSSIAAIIDLVCAGYGRGVLTASAVRASGRADELAVRTLVEPSLISVLCVAVAAHKRPTPLMRQARRLLEELVRALPQGAAAHSQPG</sequence>
<dbReference type="Gene3D" id="3.40.190.290">
    <property type="match status" value="1"/>
</dbReference>
<dbReference type="InterPro" id="IPR000847">
    <property type="entry name" value="LysR_HTH_N"/>
</dbReference>
<keyword evidence="3" id="KW-0238">DNA-binding</keyword>
<evidence type="ECO:0000256" key="4">
    <source>
        <dbReference type="ARBA" id="ARBA00023159"/>
    </source>
</evidence>
<dbReference type="RefSeq" id="WP_341397516.1">
    <property type="nucleotide sequence ID" value="NZ_JBBUTI010000002.1"/>
</dbReference>
<dbReference type="PANTHER" id="PTHR30293">
    <property type="entry name" value="TRANSCRIPTIONAL REGULATORY PROTEIN NAC-RELATED"/>
    <property type="match status" value="1"/>
</dbReference>
<dbReference type="PROSITE" id="PS50931">
    <property type="entry name" value="HTH_LYSR"/>
    <property type="match status" value="1"/>
</dbReference>
<organism evidence="7 8">
    <name type="scientific">Ideonella margarita</name>
    <dbReference type="NCBI Taxonomy" id="2984191"/>
    <lineage>
        <taxon>Bacteria</taxon>
        <taxon>Pseudomonadati</taxon>
        <taxon>Pseudomonadota</taxon>
        <taxon>Betaproteobacteria</taxon>
        <taxon>Burkholderiales</taxon>
        <taxon>Sphaerotilaceae</taxon>
        <taxon>Ideonella</taxon>
    </lineage>
</organism>
<dbReference type="InterPro" id="IPR036390">
    <property type="entry name" value="WH_DNA-bd_sf"/>
</dbReference>
<reference evidence="7 8" key="1">
    <citation type="submission" date="2024-04" db="EMBL/GenBank/DDBJ databases">
        <title>Novel species of the genus Ideonella isolated from streams.</title>
        <authorList>
            <person name="Lu H."/>
        </authorList>
    </citation>
    <scope>NUCLEOTIDE SEQUENCE [LARGE SCALE GENOMIC DNA]</scope>
    <source>
        <strain evidence="7 8">LYT19W</strain>
    </source>
</reference>
<keyword evidence="2" id="KW-0805">Transcription regulation</keyword>
<dbReference type="PANTHER" id="PTHR30293:SF0">
    <property type="entry name" value="NITROGEN ASSIMILATION REGULATORY PROTEIN NAC"/>
    <property type="match status" value="1"/>
</dbReference>
<gene>
    <name evidence="7" type="ORF">AACH00_03200</name>
</gene>
<evidence type="ECO:0000256" key="5">
    <source>
        <dbReference type="ARBA" id="ARBA00023163"/>
    </source>
</evidence>
<comment type="caution">
    <text evidence="7">The sequence shown here is derived from an EMBL/GenBank/DDBJ whole genome shotgun (WGS) entry which is preliminary data.</text>
</comment>
<evidence type="ECO:0000256" key="3">
    <source>
        <dbReference type="ARBA" id="ARBA00023125"/>
    </source>
</evidence>
<dbReference type="SUPFAM" id="SSF46785">
    <property type="entry name" value="Winged helix' DNA-binding domain"/>
    <property type="match status" value="1"/>
</dbReference>
<dbReference type="PRINTS" id="PR00039">
    <property type="entry name" value="HTHLYSR"/>
</dbReference>
<evidence type="ECO:0000256" key="2">
    <source>
        <dbReference type="ARBA" id="ARBA00023015"/>
    </source>
</evidence>
<evidence type="ECO:0000313" key="7">
    <source>
        <dbReference type="EMBL" id="MEK8045350.1"/>
    </source>
</evidence>
<evidence type="ECO:0000259" key="6">
    <source>
        <dbReference type="PROSITE" id="PS50931"/>
    </source>
</evidence>
<dbReference type="Proteomes" id="UP001379945">
    <property type="component" value="Unassembled WGS sequence"/>
</dbReference>
<name>A0ABU9C252_9BURK</name>
<proteinExistence type="inferred from homology"/>
<evidence type="ECO:0000313" key="8">
    <source>
        <dbReference type="Proteomes" id="UP001379945"/>
    </source>
</evidence>
<dbReference type="Pfam" id="PF03466">
    <property type="entry name" value="LysR_substrate"/>
    <property type="match status" value="1"/>
</dbReference>
<dbReference type="Gene3D" id="1.10.10.10">
    <property type="entry name" value="Winged helix-like DNA-binding domain superfamily/Winged helix DNA-binding domain"/>
    <property type="match status" value="1"/>
</dbReference>
<comment type="similarity">
    <text evidence="1">Belongs to the LysR transcriptional regulatory family.</text>
</comment>
<protein>
    <submittedName>
        <fullName evidence="7">LysR family transcriptional regulator</fullName>
    </submittedName>
</protein>
<keyword evidence="5" id="KW-0804">Transcription</keyword>
<dbReference type="InterPro" id="IPR005119">
    <property type="entry name" value="LysR_subst-bd"/>
</dbReference>
<keyword evidence="8" id="KW-1185">Reference proteome</keyword>
<keyword evidence="4" id="KW-0010">Activator</keyword>
<feature type="domain" description="HTH lysR-type" evidence="6">
    <location>
        <begin position="1"/>
        <end position="58"/>
    </location>
</feature>
<dbReference type="EMBL" id="JBBUTI010000002">
    <property type="protein sequence ID" value="MEK8045350.1"/>
    <property type="molecule type" value="Genomic_DNA"/>
</dbReference>
<evidence type="ECO:0000256" key="1">
    <source>
        <dbReference type="ARBA" id="ARBA00009437"/>
    </source>
</evidence>
<dbReference type="InterPro" id="IPR036388">
    <property type="entry name" value="WH-like_DNA-bd_sf"/>
</dbReference>
<dbReference type="SUPFAM" id="SSF53850">
    <property type="entry name" value="Periplasmic binding protein-like II"/>
    <property type="match status" value="1"/>
</dbReference>
<accession>A0ABU9C252</accession>
<dbReference type="Pfam" id="PF00126">
    <property type="entry name" value="HTH_1"/>
    <property type="match status" value="1"/>
</dbReference>